<dbReference type="EMBL" id="JBHLVX010000050">
    <property type="protein sequence ID" value="MFC0268746.1"/>
    <property type="molecule type" value="Genomic_DNA"/>
</dbReference>
<proteinExistence type="predicted"/>
<evidence type="ECO:0000313" key="2">
    <source>
        <dbReference type="EMBL" id="MFC0268746.1"/>
    </source>
</evidence>
<gene>
    <name evidence="2" type="ORF">ACFFHW_12275</name>
</gene>
<protein>
    <submittedName>
        <fullName evidence="2">Uncharacterized protein</fullName>
    </submittedName>
</protein>
<accession>A0ABV6G5Q3</accession>
<evidence type="ECO:0000256" key="1">
    <source>
        <dbReference type="SAM" id="MobiDB-lite"/>
    </source>
</evidence>
<feature type="compositionally biased region" description="Low complexity" evidence="1">
    <location>
        <begin position="1"/>
        <end position="14"/>
    </location>
</feature>
<feature type="region of interest" description="Disordered" evidence="1">
    <location>
        <begin position="1"/>
        <end position="21"/>
    </location>
</feature>
<organism evidence="2 3">
    <name type="scientific">Kushneria aurantia</name>
    <dbReference type="NCBI Taxonomy" id="504092"/>
    <lineage>
        <taxon>Bacteria</taxon>
        <taxon>Pseudomonadati</taxon>
        <taxon>Pseudomonadota</taxon>
        <taxon>Gammaproteobacteria</taxon>
        <taxon>Oceanospirillales</taxon>
        <taxon>Halomonadaceae</taxon>
        <taxon>Kushneria</taxon>
    </lineage>
</organism>
<reference evidence="2 3" key="1">
    <citation type="submission" date="2024-09" db="EMBL/GenBank/DDBJ databases">
        <authorList>
            <person name="Sun Q."/>
            <person name="Mori K."/>
        </authorList>
    </citation>
    <scope>NUCLEOTIDE SEQUENCE [LARGE SCALE GENOMIC DNA]</scope>
    <source>
        <strain evidence="2 3">CCM 7415</strain>
    </source>
</reference>
<keyword evidence="3" id="KW-1185">Reference proteome</keyword>
<evidence type="ECO:0000313" key="3">
    <source>
        <dbReference type="Proteomes" id="UP001589814"/>
    </source>
</evidence>
<dbReference type="RefSeq" id="WP_156826689.1">
    <property type="nucleotide sequence ID" value="NZ_JBHLVX010000050.1"/>
</dbReference>
<dbReference type="Proteomes" id="UP001589814">
    <property type="component" value="Unassembled WGS sequence"/>
</dbReference>
<sequence>MLDDPAVPAGAASPPAAPAPPTKLLVISTAKNGDVLTAISLKRSQWMKISGQGG</sequence>
<name>A0ABV6G5Q3_9GAMM</name>
<comment type="caution">
    <text evidence="2">The sequence shown here is derived from an EMBL/GenBank/DDBJ whole genome shotgun (WGS) entry which is preliminary data.</text>
</comment>